<sequence>MENECRYSNGIGDDHRLLPLSTLKLFPISSPAYSSSSPFSSCSPFSGRLSVGCTNYIEHHVSKFDTLAGVAIKYGVEVADIMKINCLVTDLHMFARKTLFVPLPGRYPPSPNMANDFDSQGTSSSEQTPPSRGGDSDFFNSFRSLKLIPPSRRKESPAMNNLYYGLKPSDYEVAPKECEMTVYQSGRSQYSEDSQFGKPPPHMNPPLSIYRKSKSATDNRKLENPDLANGRLTKAAGKSSFNNWIRNLVCWNQKSEYDFENRAPEMLLKGDTSNGGFSKITGKGLALRQKAASRTASGIDGETGLQSSIITAVEEFARRESLSGVKKSLSLPSFQDSDCTSSIWPAVNWSLKPDLQVFSTVSITRPIFYSCPKSITSRRNKTAVD</sequence>
<feature type="compositionally biased region" description="Polar residues" evidence="1">
    <location>
        <begin position="117"/>
        <end position="130"/>
    </location>
</feature>
<feature type="domain" description="LysM" evidence="2">
    <location>
        <begin position="57"/>
        <end position="101"/>
    </location>
</feature>
<proteinExistence type="predicted"/>
<dbReference type="PANTHER" id="PTHR20932:SF55">
    <property type="entry name" value="LYSM DOMAIN-CONTAINING PROTEIN"/>
    <property type="match status" value="1"/>
</dbReference>
<feature type="compositionally biased region" description="Basic and acidic residues" evidence="1">
    <location>
        <begin position="215"/>
        <end position="224"/>
    </location>
</feature>
<feature type="region of interest" description="Disordered" evidence="1">
    <location>
        <begin position="110"/>
        <end position="138"/>
    </location>
</feature>
<accession>A0AAD8MVX8</accession>
<feature type="compositionally biased region" description="Polar residues" evidence="1">
    <location>
        <begin position="185"/>
        <end position="194"/>
    </location>
</feature>
<dbReference type="EMBL" id="JAUIZM010000004">
    <property type="protein sequence ID" value="KAK1387316.1"/>
    <property type="molecule type" value="Genomic_DNA"/>
</dbReference>
<evidence type="ECO:0000259" key="2">
    <source>
        <dbReference type="PROSITE" id="PS51782"/>
    </source>
</evidence>
<evidence type="ECO:0000256" key="1">
    <source>
        <dbReference type="SAM" id="MobiDB-lite"/>
    </source>
</evidence>
<dbReference type="InterPro" id="IPR018392">
    <property type="entry name" value="LysM"/>
</dbReference>
<reference evidence="3" key="2">
    <citation type="submission" date="2023-05" db="EMBL/GenBank/DDBJ databases">
        <authorList>
            <person name="Schelkunov M.I."/>
        </authorList>
    </citation>
    <scope>NUCLEOTIDE SEQUENCE</scope>
    <source>
        <strain evidence="3">Hsosn_3</strain>
        <tissue evidence="3">Leaf</tissue>
    </source>
</reference>
<dbReference type="InterPro" id="IPR045030">
    <property type="entry name" value="LYSM1-4"/>
</dbReference>
<dbReference type="Proteomes" id="UP001237642">
    <property type="component" value="Unassembled WGS sequence"/>
</dbReference>
<dbReference type="SUPFAM" id="SSF54106">
    <property type="entry name" value="LysM domain"/>
    <property type="match status" value="1"/>
</dbReference>
<dbReference type="PANTHER" id="PTHR20932">
    <property type="entry name" value="LYSM AND PUTATIVE PEPTIDOGLYCAN-BINDING DOMAIN-CONTAINING PROTEIN"/>
    <property type="match status" value="1"/>
</dbReference>
<name>A0AAD8MVX8_9APIA</name>
<keyword evidence="4" id="KW-1185">Reference proteome</keyword>
<organism evidence="3 4">
    <name type="scientific">Heracleum sosnowskyi</name>
    <dbReference type="NCBI Taxonomy" id="360622"/>
    <lineage>
        <taxon>Eukaryota</taxon>
        <taxon>Viridiplantae</taxon>
        <taxon>Streptophyta</taxon>
        <taxon>Embryophyta</taxon>
        <taxon>Tracheophyta</taxon>
        <taxon>Spermatophyta</taxon>
        <taxon>Magnoliopsida</taxon>
        <taxon>eudicotyledons</taxon>
        <taxon>Gunneridae</taxon>
        <taxon>Pentapetalae</taxon>
        <taxon>asterids</taxon>
        <taxon>campanulids</taxon>
        <taxon>Apiales</taxon>
        <taxon>Apiaceae</taxon>
        <taxon>Apioideae</taxon>
        <taxon>apioid superclade</taxon>
        <taxon>Tordylieae</taxon>
        <taxon>Tordyliinae</taxon>
        <taxon>Heracleum</taxon>
    </lineage>
</organism>
<gene>
    <name evidence="3" type="ORF">POM88_015494</name>
</gene>
<dbReference type="InterPro" id="IPR036779">
    <property type="entry name" value="LysM_dom_sf"/>
</dbReference>
<dbReference type="CDD" id="cd00118">
    <property type="entry name" value="LysM"/>
    <property type="match status" value="1"/>
</dbReference>
<evidence type="ECO:0000313" key="3">
    <source>
        <dbReference type="EMBL" id="KAK1387316.1"/>
    </source>
</evidence>
<dbReference type="AlphaFoldDB" id="A0AAD8MVX8"/>
<reference evidence="3" key="1">
    <citation type="submission" date="2023-02" db="EMBL/GenBank/DDBJ databases">
        <title>Genome of toxic invasive species Heracleum sosnowskyi carries increased number of genes despite the absence of recent whole-genome duplications.</title>
        <authorList>
            <person name="Schelkunov M."/>
            <person name="Shtratnikova V."/>
            <person name="Makarenko M."/>
            <person name="Klepikova A."/>
            <person name="Omelchenko D."/>
            <person name="Novikova G."/>
            <person name="Obukhova E."/>
            <person name="Bogdanov V."/>
            <person name="Penin A."/>
            <person name="Logacheva M."/>
        </authorList>
    </citation>
    <scope>NUCLEOTIDE SEQUENCE</scope>
    <source>
        <strain evidence="3">Hsosn_3</strain>
        <tissue evidence="3">Leaf</tissue>
    </source>
</reference>
<comment type="caution">
    <text evidence="3">The sequence shown here is derived from an EMBL/GenBank/DDBJ whole genome shotgun (WGS) entry which is preliminary data.</text>
</comment>
<evidence type="ECO:0000313" key="4">
    <source>
        <dbReference type="Proteomes" id="UP001237642"/>
    </source>
</evidence>
<feature type="region of interest" description="Disordered" evidence="1">
    <location>
        <begin position="185"/>
        <end position="227"/>
    </location>
</feature>
<dbReference type="PROSITE" id="PS51782">
    <property type="entry name" value="LYSM"/>
    <property type="match status" value="1"/>
</dbReference>
<protein>
    <submittedName>
        <fullName evidence="3">LysM domain-containing protein</fullName>
    </submittedName>
</protein>
<dbReference type="Gene3D" id="3.10.350.10">
    <property type="entry name" value="LysM domain"/>
    <property type="match status" value="1"/>
</dbReference>